<evidence type="ECO:0000313" key="3">
    <source>
        <dbReference type="Proteomes" id="UP001549200"/>
    </source>
</evidence>
<organism evidence="2 3">
    <name type="scientific">Enterocloster citroniae</name>
    <dbReference type="NCBI Taxonomy" id="358743"/>
    <lineage>
        <taxon>Bacteria</taxon>
        <taxon>Bacillati</taxon>
        <taxon>Bacillota</taxon>
        <taxon>Clostridia</taxon>
        <taxon>Lachnospirales</taxon>
        <taxon>Lachnospiraceae</taxon>
        <taxon>Enterocloster</taxon>
    </lineage>
</organism>
<evidence type="ECO:0000259" key="1">
    <source>
        <dbReference type="Pfam" id="PF13358"/>
    </source>
</evidence>
<protein>
    <recommendedName>
        <fullName evidence="1">Tc1-like transposase DDE domain-containing protein</fullName>
    </recommendedName>
</protein>
<dbReference type="Proteomes" id="UP001549200">
    <property type="component" value="Unassembled WGS sequence"/>
</dbReference>
<dbReference type="Pfam" id="PF13358">
    <property type="entry name" value="DDE_3"/>
    <property type="match status" value="1"/>
</dbReference>
<accession>A0ABV2G759</accession>
<proteinExistence type="predicted"/>
<name>A0ABV2G759_9FIRM</name>
<dbReference type="InterPro" id="IPR038717">
    <property type="entry name" value="Tc1-like_DDE_dom"/>
</dbReference>
<sequence>MEDILDIYEMPYNPVIPVVCMDEKPYQILGEVRDSWAMRPGDDKKVDSEYTRNGTCSIFAFIEPLGGMHHVSVRERRTAKDWAEEMKYLSDVMYPDAEKIILVMDNLNIHNPASLYKAFPPEEARRIIKRFEIHYTPKHGSWLDIAEIELNVMTRQCLSRRIASIEHLQKELSAWEKERNSSQVSVNWQFKTNNARTKLVSLYPDL</sequence>
<reference evidence="2 3" key="1">
    <citation type="submission" date="2024-06" db="EMBL/GenBank/DDBJ databases">
        <title>Genomic Encyclopedia of Type Strains, Phase IV (KMG-IV): sequencing the most valuable type-strain genomes for metagenomic binning, comparative biology and taxonomic classification.</title>
        <authorList>
            <person name="Goeker M."/>
        </authorList>
    </citation>
    <scope>NUCLEOTIDE SEQUENCE [LARGE SCALE GENOMIC DNA]</scope>
    <source>
        <strain evidence="2 3">DSM 19261</strain>
    </source>
</reference>
<evidence type="ECO:0000313" key="2">
    <source>
        <dbReference type="EMBL" id="MET3574110.1"/>
    </source>
</evidence>
<comment type="caution">
    <text evidence="2">The sequence shown here is derived from an EMBL/GenBank/DDBJ whole genome shotgun (WGS) entry which is preliminary data.</text>
</comment>
<feature type="domain" description="Tc1-like transposase DDE" evidence="1">
    <location>
        <begin position="17"/>
        <end position="169"/>
    </location>
</feature>
<keyword evidence="3" id="KW-1185">Reference proteome</keyword>
<dbReference type="EMBL" id="JBEPLZ010000058">
    <property type="protein sequence ID" value="MET3574110.1"/>
    <property type="molecule type" value="Genomic_DNA"/>
</dbReference>
<dbReference type="NCBIfam" id="NF033545">
    <property type="entry name" value="transpos_IS630"/>
    <property type="match status" value="1"/>
</dbReference>
<dbReference type="InterPro" id="IPR047655">
    <property type="entry name" value="Transpos_IS630-like"/>
</dbReference>
<gene>
    <name evidence="2" type="ORF">ABID13_005787</name>
</gene>